<dbReference type="InterPro" id="IPR021519">
    <property type="entry name" value="DUF3182"/>
</dbReference>
<accession>A0A3N4VS18</accession>
<dbReference type="AlphaFoldDB" id="A0A3N4VS18"/>
<dbReference type="SUPFAM" id="SSF56059">
    <property type="entry name" value="Glutathione synthetase ATP-binding domain-like"/>
    <property type="match status" value="1"/>
</dbReference>
<dbReference type="RefSeq" id="WP_158635689.1">
    <property type="nucleotide sequence ID" value="NZ_RKQN01000002.1"/>
</dbReference>
<organism evidence="1 2">
    <name type="scientific">Vulcaniibacterium tengchongense</name>
    <dbReference type="NCBI Taxonomy" id="1273429"/>
    <lineage>
        <taxon>Bacteria</taxon>
        <taxon>Pseudomonadati</taxon>
        <taxon>Pseudomonadota</taxon>
        <taxon>Gammaproteobacteria</taxon>
        <taxon>Lysobacterales</taxon>
        <taxon>Lysobacteraceae</taxon>
        <taxon>Vulcaniibacterium</taxon>
    </lineage>
</organism>
<dbReference type="OrthoDB" id="8648979at2"/>
<dbReference type="EMBL" id="RKQN01000002">
    <property type="protein sequence ID" value="RPE79867.1"/>
    <property type="molecule type" value="Genomic_DNA"/>
</dbReference>
<dbReference type="Proteomes" id="UP000269708">
    <property type="component" value="Unassembled WGS sequence"/>
</dbReference>
<name>A0A3N4VS18_9GAMM</name>
<proteinExistence type="predicted"/>
<protein>
    <submittedName>
        <fullName evidence="1">Uncharacterized protein DUF3182</fullName>
    </submittedName>
</protein>
<dbReference type="Pfam" id="PF11379">
    <property type="entry name" value="DUF3182"/>
    <property type="match status" value="1"/>
</dbReference>
<gene>
    <name evidence="1" type="ORF">EDC50_1696</name>
</gene>
<reference evidence="1 2" key="1">
    <citation type="submission" date="2018-11" db="EMBL/GenBank/DDBJ databases">
        <title>Genomic Encyclopedia of Type Strains, Phase IV (KMG-IV): sequencing the most valuable type-strain genomes for metagenomic binning, comparative biology and taxonomic classification.</title>
        <authorList>
            <person name="Goeker M."/>
        </authorList>
    </citation>
    <scope>NUCLEOTIDE SEQUENCE [LARGE SCALE GENOMIC DNA]</scope>
    <source>
        <strain evidence="1 2">DSM 25623</strain>
    </source>
</reference>
<evidence type="ECO:0000313" key="2">
    <source>
        <dbReference type="Proteomes" id="UP000269708"/>
    </source>
</evidence>
<sequence>MAHGRATDARGLVVELQTLARPPDSHEAATLRWIARRLAALLGYDYAGAHAAGARYDVPPYFVPDATLTWTEAQRLGIFAERQLFGGVVPHAFVAAKTVGHRLLEDAEAVPPGWAPRAAAALAGATLTGYAAFSPADARRACARLAAAGHRVRFKPGGGLGGHGQRRIASADALDAALAELGPSLLQRYGVVLEQDLDEVLTYSVGRVAVGELRIAYCGTQRQAPGADGRTVYGGSTLLCVRGELHDLLDADLPLPDERRRAVELALRYDAALQRAYPAVFASRRNYDVAFGRTPDGAPRCGVLEQSWRVGGATPAELLALEALRDAPHRRWVRARCHEIPQLIEPPARAAVSFRGIDATAGPLTKYAIVDTDGDPTRDD</sequence>
<evidence type="ECO:0000313" key="1">
    <source>
        <dbReference type="EMBL" id="RPE79867.1"/>
    </source>
</evidence>
<comment type="caution">
    <text evidence="1">The sequence shown here is derived from an EMBL/GenBank/DDBJ whole genome shotgun (WGS) entry which is preliminary data.</text>
</comment>
<keyword evidence="2" id="KW-1185">Reference proteome</keyword>